<keyword evidence="4" id="KW-1185">Reference proteome</keyword>
<dbReference type="Pfam" id="PF04892">
    <property type="entry name" value="VanZ"/>
    <property type="match status" value="1"/>
</dbReference>
<name>A0ABW7X9J8_9NOCA</name>
<sequence>MVAAIAAIPVAGLVAWWLAGRRGWRAALCDVGMVTGTAPWLWMILTPTGKGRSLNLVPLRDLAEQLADDRVIEQFGGNLLVFAALGFLLPARRAWFARSYRILLAGAAASIAVEAAQFALAIGRHSSVDDVLLNAAGACLAGQLSRHLWASRAVTDRSEPALPEEPTRGIVSERDGVGRPTFPSREITEKCVAAGAMPAIRDELPRSTDPHSRPVPLDARKPA</sequence>
<evidence type="ECO:0000313" key="3">
    <source>
        <dbReference type="EMBL" id="MFI2477812.1"/>
    </source>
</evidence>
<protein>
    <submittedName>
        <fullName evidence="3">VanZ family protein</fullName>
    </submittedName>
</protein>
<dbReference type="Proteomes" id="UP001611415">
    <property type="component" value="Unassembled WGS sequence"/>
</dbReference>
<feature type="compositionally biased region" description="Basic and acidic residues" evidence="1">
    <location>
        <begin position="200"/>
        <end position="223"/>
    </location>
</feature>
<accession>A0ABW7X9J8</accession>
<evidence type="ECO:0000313" key="4">
    <source>
        <dbReference type="Proteomes" id="UP001611415"/>
    </source>
</evidence>
<reference evidence="3 4" key="1">
    <citation type="submission" date="2024-10" db="EMBL/GenBank/DDBJ databases">
        <title>The Natural Products Discovery Center: Release of the First 8490 Sequenced Strains for Exploring Actinobacteria Biosynthetic Diversity.</title>
        <authorList>
            <person name="Kalkreuter E."/>
            <person name="Kautsar S.A."/>
            <person name="Yang D."/>
            <person name="Bader C.D."/>
            <person name="Teijaro C.N."/>
            <person name="Fluegel L."/>
            <person name="Davis C.M."/>
            <person name="Simpson J.R."/>
            <person name="Lauterbach L."/>
            <person name="Steele A.D."/>
            <person name="Gui C."/>
            <person name="Meng S."/>
            <person name="Li G."/>
            <person name="Viehrig K."/>
            <person name="Ye F."/>
            <person name="Su P."/>
            <person name="Kiefer A.F."/>
            <person name="Nichols A."/>
            <person name="Cepeda A.J."/>
            <person name="Yan W."/>
            <person name="Fan B."/>
            <person name="Jiang Y."/>
            <person name="Adhikari A."/>
            <person name="Zheng C.-J."/>
            <person name="Schuster L."/>
            <person name="Cowan T.M."/>
            <person name="Smanski M.J."/>
            <person name="Chevrette M.G."/>
            <person name="De Carvalho L.P.S."/>
            <person name="Shen B."/>
        </authorList>
    </citation>
    <scope>NUCLEOTIDE SEQUENCE [LARGE SCALE GENOMIC DNA]</scope>
    <source>
        <strain evidence="3 4">NPDC019275</strain>
    </source>
</reference>
<feature type="region of interest" description="Disordered" evidence="1">
    <location>
        <begin position="155"/>
        <end position="183"/>
    </location>
</feature>
<feature type="compositionally biased region" description="Basic and acidic residues" evidence="1">
    <location>
        <begin position="155"/>
        <end position="177"/>
    </location>
</feature>
<organism evidence="3 4">
    <name type="scientific">Nocardia xishanensis</name>
    <dbReference type="NCBI Taxonomy" id="238964"/>
    <lineage>
        <taxon>Bacteria</taxon>
        <taxon>Bacillati</taxon>
        <taxon>Actinomycetota</taxon>
        <taxon>Actinomycetes</taxon>
        <taxon>Mycobacteriales</taxon>
        <taxon>Nocardiaceae</taxon>
        <taxon>Nocardia</taxon>
    </lineage>
</organism>
<gene>
    <name evidence="3" type="ORF">ACH49W_30955</name>
</gene>
<dbReference type="InterPro" id="IPR006976">
    <property type="entry name" value="VanZ-like"/>
</dbReference>
<proteinExistence type="predicted"/>
<evidence type="ECO:0000259" key="2">
    <source>
        <dbReference type="Pfam" id="PF04892"/>
    </source>
</evidence>
<feature type="region of interest" description="Disordered" evidence="1">
    <location>
        <begin position="198"/>
        <end position="223"/>
    </location>
</feature>
<comment type="caution">
    <text evidence="3">The sequence shown here is derived from an EMBL/GenBank/DDBJ whole genome shotgun (WGS) entry which is preliminary data.</text>
</comment>
<feature type="domain" description="VanZ-like" evidence="2">
    <location>
        <begin position="46"/>
        <end position="141"/>
    </location>
</feature>
<evidence type="ECO:0000256" key="1">
    <source>
        <dbReference type="SAM" id="MobiDB-lite"/>
    </source>
</evidence>
<dbReference type="EMBL" id="JBIRYO010000029">
    <property type="protein sequence ID" value="MFI2477812.1"/>
    <property type="molecule type" value="Genomic_DNA"/>
</dbReference>
<dbReference type="RefSeq" id="WP_397095193.1">
    <property type="nucleotide sequence ID" value="NZ_JBIRYO010000029.1"/>
</dbReference>